<comment type="similarity">
    <text evidence="1">Belongs to the ATP-dependent AMP-binding enzyme family.</text>
</comment>
<dbReference type="GO" id="GO:0006631">
    <property type="term" value="P:fatty acid metabolic process"/>
    <property type="evidence" value="ECO:0007669"/>
    <property type="project" value="TreeGrafter"/>
</dbReference>
<proteinExistence type="inferred from homology"/>
<dbReference type="Gene3D" id="3.30.300.30">
    <property type="match status" value="1"/>
</dbReference>
<reference evidence="4 5" key="1">
    <citation type="journal article" date="2016" name="Nat. Commun.">
        <title>Thousands of microbial genomes shed light on interconnected biogeochemical processes in an aquifer system.</title>
        <authorList>
            <person name="Anantharaman K."/>
            <person name="Brown C.T."/>
            <person name="Hug L.A."/>
            <person name="Sharon I."/>
            <person name="Castelle C.J."/>
            <person name="Probst A.J."/>
            <person name="Thomas B.C."/>
            <person name="Singh A."/>
            <person name="Wilkins M.J."/>
            <person name="Karaoz U."/>
            <person name="Brodie E.L."/>
            <person name="Williams K.H."/>
            <person name="Hubbard S.S."/>
            <person name="Banfield J.F."/>
        </authorList>
    </citation>
    <scope>NUCLEOTIDE SEQUENCE [LARGE SCALE GENOMIC DNA]</scope>
</reference>
<evidence type="ECO:0000313" key="5">
    <source>
        <dbReference type="Proteomes" id="UP000176445"/>
    </source>
</evidence>
<accession>A0A1F6CM38</accession>
<sequence>METETPIKNLHEHLASLAAESPQKIALVAIDEKGNVTEKITYAELLEKIGAAAAELKSLGLEKGDRIALAFRNSPALLIWSWAAWATGIVTVPMDTKRDTPELYEYKINLNKAKVLILERGIQTNKLPGVRIKVHTEFKVASAANVVWEKGLSNQALVLFTSGTTGHPKGAMLSLENLIINADGIREWLRITSEDTFLVNLPLHHINSTTFCLSTLLAGGTIAIPPNYSNSHFWAQMAKTKATITSIVQSILFDQLSREKEYAMVKDTVKLNRIQIGSAPVIAQTVQEFMRKFGISLYQGYGHTETALRVTGVPMDIPKSLYEQLIEENSIGVPMKWADVQVSDENGKFLNEGEDGELVVKGPAVMEGYLGREPAFRDGYFLTGDVGRFKIIEGRRYFYLTGRKKEIIIKGGVNISPVAVENALKKISPDIEQVHVVAVADERYGEEAGAVISWKEGTHSTSSGQVDEERAKRQLKTALLLGSKYLSAYETPKYITSLPVSELPMTSTGKVQRSILKTQLPYERFESIYGVLKTPDYRFTVLHRGSRWDAASYELHKQCWGELAGTQEQYEKGGAKQVIILAAKPDDSLAGQIALIRTSLSEKDILNKKYDELLSGAFDRDGDSLVCVSICSANYKEKPIPEVSKVPTPEEVAAYLEAGNDPVMTFHQKAKGGLFEGARLVGVIPNGRPKDKTSLGYNMLLKYPEPENIVITEGAPISNQLIEVVLLLAQDLGIKNVYAYSRPGGLASYLSTH</sequence>
<evidence type="ECO:0000313" key="4">
    <source>
        <dbReference type="EMBL" id="OGG50080.1"/>
    </source>
</evidence>
<evidence type="ECO:0000256" key="1">
    <source>
        <dbReference type="ARBA" id="ARBA00006432"/>
    </source>
</evidence>
<dbReference type="PROSITE" id="PS00455">
    <property type="entry name" value="AMP_BINDING"/>
    <property type="match status" value="1"/>
</dbReference>
<dbReference type="InterPro" id="IPR020845">
    <property type="entry name" value="AMP-binding_CS"/>
</dbReference>
<dbReference type="AlphaFoldDB" id="A0A1F6CM38"/>
<dbReference type="Pfam" id="PF00501">
    <property type="entry name" value="AMP-binding"/>
    <property type="match status" value="1"/>
</dbReference>
<dbReference type="EMBL" id="MFKW01000057">
    <property type="protein sequence ID" value="OGG50080.1"/>
    <property type="molecule type" value="Genomic_DNA"/>
</dbReference>
<dbReference type="SUPFAM" id="SSF56801">
    <property type="entry name" value="Acetyl-CoA synthetase-like"/>
    <property type="match status" value="1"/>
</dbReference>
<dbReference type="GO" id="GO:0031956">
    <property type="term" value="F:medium-chain fatty acid-CoA ligase activity"/>
    <property type="evidence" value="ECO:0007669"/>
    <property type="project" value="TreeGrafter"/>
</dbReference>
<evidence type="ECO:0000259" key="3">
    <source>
        <dbReference type="Pfam" id="PF00501"/>
    </source>
</evidence>
<dbReference type="Gene3D" id="3.40.50.12780">
    <property type="entry name" value="N-terminal domain of ligase-like"/>
    <property type="match status" value="1"/>
</dbReference>
<dbReference type="PANTHER" id="PTHR43201">
    <property type="entry name" value="ACYL-COA SYNTHETASE"/>
    <property type="match status" value="1"/>
</dbReference>
<dbReference type="InterPro" id="IPR042099">
    <property type="entry name" value="ANL_N_sf"/>
</dbReference>
<dbReference type="Gene3D" id="3.40.630.30">
    <property type="match status" value="1"/>
</dbReference>
<keyword evidence="2" id="KW-0436">Ligase</keyword>
<organism evidence="4 5">
    <name type="scientific">Candidatus Kaiserbacteria bacterium RIFCSPHIGHO2_01_FULL_54_36b</name>
    <dbReference type="NCBI Taxonomy" id="1798483"/>
    <lineage>
        <taxon>Bacteria</taxon>
        <taxon>Candidatus Kaiseribacteriota</taxon>
    </lineage>
</organism>
<feature type="domain" description="AMP-dependent synthetase/ligase" evidence="3">
    <location>
        <begin position="18"/>
        <end position="370"/>
    </location>
</feature>
<dbReference type="Proteomes" id="UP000176445">
    <property type="component" value="Unassembled WGS sequence"/>
</dbReference>
<gene>
    <name evidence="4" type="ORF">A2704_06035</name>
</gene>
<dbReference type="PANTHER" id="PTHR43201:SF5">
    <property type="entry name" value="MEDIUM-CHAIN ACYL-COA LIGASE ACSF2, MITOCHONDRIAL"/>
    <property type="match status" value="1"/>
</dbReference>
<dbReference type="InterPro" id="IPR045851">
    <property type="entry name" value="AMP-bd_C_sf"/>
</dbReference>
<dbReference type="InterPro" id="IPR000873">
    <property type="entry name" value="AMP-dep_synth/lig_dom"/>
</dbReference>
<protein>
    <recommendedName>
        <fullName evidence="3">AMP-dependent synthetase/ligase domain-containing protein</fullName>
    </recommendedName>
</protein>
<comment type="caution">
    <text evidence="4">The sequence shown here is derived from an EMBL/GenBank/DDBJ whole genome shotgun (WGS) entry which is preliminary data.</text>
</comment>
<name>A0A1F6CM38_9BACT</name>
<evidence type="ECO:0000256" key="2">
    <source>
        <dbReference type="ARBA" id="ARBA00022598"/>
    </source>
</evidence>